<keyword evidence="1" id="KW-0472">Membrane</keyword>
<feature type="transmembrane region" description="Helical" evidence="1">
    <location>
        <begin position="199"/>
        <end position="218"/>
    </location>
</feature>
<feature type="transmembrane region" description="Helical" evidence="1">
    <location>
        <begin position="421"/>
        <end position="444"/>
    </location>
</feature>
<feature type="transmembrane region" description="Helical" evidence="1">
    <location>
        <begin position="28"/>
        <end position="55"/>
    </location>
</feature>
<evidence type="ECO:0000313" key="4">
    <source>
        <dbReference type="Proteomes" id="UP000243640"/>
    </source>
</evidence>
<gene>
    <name evidence="2" type="ORF">B6S09_15210</name>
    <name evidence="3" type="ORF">LY04_02735</name>
</gene>
<feature type="transmembrane region" description="Helical" evidence="1">
    <location>
        <begin position="309"/>
        <end position="333"/>
    </location>
</feature>
<dbReference type="Proteomes" id="UP000243640">
    <property type="component" value="Unassembled WGS sequence"/>
</dbReference>
<dbReference type="AlphaFoldDB" id="A0A235CDA7"/>
<keyword evidence="5" id="KW-1185">Reference proteome</keyword>
<organism evidence="2 4">
    <name type="scientific">Oceanimonas baumannii</name>
    <dbReference type="NCBI Taxonomy" id="129578"/>
    <lineage>
        <taxon>Bacteria</taxon>
        <taxon>Pseudomonadati</taxon>
        <taxon>Pseudomonadota</taxon>
        <taxon>Gammaproteobacteria</taxon>
        <taxon>Aeromonadales</taxon>
        <taxon>Aeromonadaceae</taxon>
        <taxon>Oceanimonas</taxon>
    </lineage>
</organism>
<feature type="transmembrane region" description="Helical" evidence="1">
    <location>
        <begin position="67"/>
        <end position="87"/>
    </location>
</feature>
<feature type="transmembrane region" description="Helical" evidence="1">
    <location>
        <begin position="133"/>
        <end position="152"/>
    </location>
</feature>
<feature type="transmembrane region" description="Helical" evidence="1">
    <location>
        <begin position="172"/>
        <end position="192"/>
    </location>
</feature>
<evidence type="ECO:0000256" key="1">
    <source>
        <dbReference type="SAM" id="Phobius"/>
    </source>
</evidence>
<dbReference type="Proteomes" id="UP000295058">
    <property type="component" value="Unassembled WGS sequence"/>
</dbReference>
<name>A0A235CDA7_9GAMM</name>
<protein>
    <submittedName>
        <fullName evidence="2">Uncharacterized protein</fullName>
    </submittedName>
</protein>
<dbReference type="EMBL" id="NQJF01000014">
    <property type="protein sequence ID" value="OYD22591.1"/>
    <property type="molecule type" value="Genomic_DNA"/>
</dbReference>
<evidence type="ECO:0000313" key="5">
    <source>
        <dbReference type="Proteomes" id="UP000295058"/>
    </source>
</evidence>
<evidence type="ECO:0000313" key="2">
    <source>
        <dbReference type="EMBL" id="OYD22591.1"/>
    </source>
</evidence>
<sequence length="445" mass="46662">MLAALFSLFSPLLRRQLAGVLTLAAMMMIAAGLLGLPLAPHWAGLAYWCAAALLWPGLAKRNRTQALVLLLVGGGCLLWSAGQGASIDAQRLVAGNSGLLSMLVAVSFLSLVSRPQTEDGRAPKGKKALASTLAAVHLFGSVINLSSVFIIGDRLAKRGSVTREQALVLIRGFTAAAFWSPFFAAMAVSLSVAPEARLATLWLVSMPLALCSLLLTGWQLSYQPVNEDNAPVSDFTGYPLHAGGLLLPGLLAAAVLALHQWQPALSILAVITLMAPALTLVILALKRQQPVASVGGLIKNRLPQMGNELVLFLAAGVLGYGLEVLFASLGGSLPLTHFGAWEASLTYLATIVLSLLGIHPIICISLAGALLMPLEPNHTLLALVFLSSWAVGTSTGPLSGINLAFQGRYGLDSFRIMRWNLGYAVTMSVLVVAAIFVLAGLLGLV</sequence>
<reference evidence="2 4" key="1">
    <citation type="submission" date="2017-08" db="EMBL/GenBank/DDBJ databases">
        <title>Draft Genome Sequence of the Marine Bacterium Oceanimonas baumannii ATCC 700832.</title>
        <authorList>
            <person name="Mcclelland W.D."/>
            <person name="Brennan M.A."/>
            <person name="Trachtenberg A.M."/>
            <person name="Maclea K.S."/>
        </authorList>
    </citation>
    <scope>NUCLEOTIDE SEQUENCE [LARGE SCALE GENOMIC DNA]</scope>
    <source>
        <strain evidence="2 4">ATCC 700832</strain>
    </source>
</reference>
<feature type="transmembrane region" description="Helical" evidence="1">
    <location>
        <begin position="265"/>
        <end position="285"/>
    </location>
</feature>
<reference evidence="3 5" key="2">
    <citation type="submission" date="2019-03" db="EMBL/GenBank/DDBJ databases">
        <title>Genomic Encyclopedia of Archaeal and Bacterial Type Strains, Phase II (KMG-II): from individual species to whole genera.</title>
        <authorList>
            <person name="Goeker M."/>
        </authorList>
    </citation>
    <scope>NUCLEOTIDE SEQUENCE [LARGE SCALE GENOMIC DNA]</scope>
    <source>
        <strain evidence="3 5">DSM 15594</strain>
    </source>
</reference>
<keyword evidence="1" id="KW-1133">Transmembrane helix</keyword>
<dbReference type="RefSeq" id="WP_094279352.1">
    <property type="nucleotide sequence ID" value="NZ_JBLWZI010000014.1"/>
</dbReference>
<evidence type="ECO:0000313" key="3">
    <source>
        <dbReference type="EMBL" id="TDW57654.1"/>
    </source>
</evidence>
<feature type="transmembrane region" description="Helical" evidence="1">
    <location>
        <begin position="238"/>
        <end position="258"/>
    </location>
</feature>
<keyword evidence="1" id="KW-0812">Transmembrane</keyword>
<proteinExistence type="predicted"/>
<feature type="transmembrane region" description="Helical" evidence="1">
    <location>
        <begin position="380"/>
        <end position="401"/>
    </location>
</feature>
<feature type="transmembrane region" description="Helical" evidence="1">
    <location>
        <begin position="345"/>
        <end position="374"/>
    </location>
</feature>
<comment type="caution">
    <text evidence="2">The sequence shown here is derived from an EMBL/GenBank/DDBJ whole genome shotgun (WGS) entry which is preliminary data.</text>
</comment>
<accession>A0A235CDA7</accession>
<dbReference type="EMBL" id="SODO01000011">
    <property type="protein sequence ID" value="TDW57654.1"/>
    <property type="molecule type" value="Genomic_DNA"/>
</dbReference>
<dbReference type="OrthoDB" id="8523687at2"/>
<feature type="transmembrane region" description="Helical" evidence="1">
    <location>
        <begin position="93"/>
        <end position="112"/>
    </location>
</feature>